<dbReference type="Proteomes" id="UP000703893">
    <property type="component" value="Unassembled WGS sequence"/>
</dbReference>
<name>A0A937X636_9BACT</name>
<evidence type="ECO:0000259" key="1">
    <source>
        <dbReference type="Pfam" id="PF00723"/>
    </source>
</evidence>
<feature type="domain" description="GH15-like" evidence="1">
    <location>
        <begin position="312"/>
        <end position="455"/>
    </location>
</feature>
<protein>
    <submittedName>
        <fullName evidence="3">Glycoside hydrolase family 15 protein</fullName>
    </submittedName>
</protein>
<dbReference type="InterPro" id="IPR012341">
    <property type="entry name" value="6hp_glycosidase-like_sf"/>
</dbReference>
<feature type="domain" description="GH15-like" evidence="1">
    <location>
        <begin position="204"/>
        <end position="269"/>
    </location>
</feature>
<dbReference type="GO" id="GO:0005975">
    <property type="term" value="P:carbohydrate metabolic process"/>
    <property type="evidence" value="ECO:0007669"/>
    <property type="project" value="InterPro"/>
</dbReference>
<accession>A0A937X636</accession>
<dbReference type="PANTHER" id="PTHR31616:SF0">
    <property type="entry name" value="GLUCAN 1,4-ALPHA-GLUCOSIDASE"/>
    <property type="match status" value="1"/>
</dbReference>
<keyword evidence="3" id="KW-0378">Hydrolase</keyword>
<evidence type="ECO:0000313" key="4">
    <source>
        <dbReference type="Proteomes" id="UP000703893"/>
    </source>
</evidence>
<feature type="domain" description="Glucodextranase N-terminal" evidence="2">
    <location>
        <begin position="6"/>
        <end position="191"/>
    </location>
</feature>
<dbReference type="EMBL" id="VGJX01000403">
    <property type="protein sequence ID" value="MBM3274992.1"/>
    <property type="molecule type" value="Genomic_DNA"/>
</dbReference>
<dbReference type="SUPFAM" id="SSF48208">
    <property type="entry name" value="Six-hairpin glycosidases"/>
    <property type="match status" value="1"/>
</dbReference>
<reference evidence="3 4" key="1">
    <citation type="submission" date="2019-03" db="EMBL/GenBank/DDBJ databases">
        <title>Lake Tanganyika Metagenome-Assembled Genomes (MAGs).</title>
        <authorList>
            <person name="Tran P."/>
        </authorList>
    </citation>
    <scope>NUCLEOTIDE SEQUENCE [LARGE SCALE GENOMIC DNA]</scope>
    <source>
        <strain evidence="3">K_DeepCast_65m_m2_236</strain>
    </source>
</reference>
<dbReference type="Pfam" id="PF00723">
    <property type="entry name" value="Glyco_hydro_15"/>
    <property type="match status" value="2"/>
</dbReference>
<dbReference type="PANTHER" id="PTHR31616">
    <property type="entry name" value="TREHALASE"/>
    <property type="match status" value="1"/>
</dbReference>
<dbReference type="InterPro" id="IPR014718">
    <property type="entry name" value="GH-type_carb-bd"/>
</dbReference>
<comment type="caution">
    <text evidence="3">The sequence shown here is derived from an EMBL/GenBank/DDBJ whole genome shotgun (WGS) entry which is preliminary data.</text>
</comment>
<evidence type="ECO:0000313" key="3">
    <source>
        <dbReference type="EMBL" id="MBM3274992.1"/>
    </source>
</evidence>
<evidence type="ECO:0000259" key="2">
    <source>
        <dbReference type="Pfam" id="PF09137"/>
    </source>
</evidence>
<dbReference type="Pfam" id="PF09137">
    <property type="entry name" value="Glucodextran_N"/>
    <property type="match status" value="1"/>
</dbReference>
<proteinExistence type="predicted"/>
<dbReference type="Gene3D" id="1.50.10.10">
    <property type="match status" value="1"/>
</dbReference>
<sequence>MITRLKARDGRYAIAIEDVASPGADDVAVRRVRVRNLSSQALANHHVTFYMQFALTASGLGDRLEYDRVRAALVQRSQKESLALAVGTTSKPAGWQCGLPGVPFGPAEDAASDARDGVLNNSLQSGGKWPGVSGALQVALPEIPPGQEASADFFLAMAPAEDRALAALEAARARGYTQVRLADEVKWRDWLGKATVPTMPGRDEAVYRRALIVMKQLLAGTGAFIASPATLSPAYKYTWLQDSTFAARALLEVGHSEAARQILTFLARVQKPDGDWYVTYNGDGTPFMLWEHGTEFMGGHFVAAAGEYVAATGDLAWAGTQWPAVARACEFMTRQITSSGLLRECRDLWETYSDLSWTYTNGSYHGGLVAGADLARRLGKTDQAREWSAAAGRIRSALLAHAVRDGAFVKGVQLRSLRPDTVIDANVLGLAYPFGVVTPGDPLAGRTLDAIESRLAVPGGGIKRWEGDLWYDSQGWPELTDWAAILRSRRGERDKALAHHGLNTERAWTTGSLQLGEVFDGRNRRWSSAFPLGWAEAKYVLAALELYRPRAQDGIRVRP</sequence>
<organism evidence="3 4">
    <name type="scientific">Candidatus Tanganyikabacteria bacterium</name>
    <dbReference type="NCBI Taxonomy" id="2961651"/>
    <lineage>
        <taxon>Bacteria</taxon>
        <taxon>Bacillati</taxon>
        <taxon>Candidatus Sericytochromatia</taxon>
        <taxon>Candidatus Tanganyikabacteria</taxon>
    </lineage>
</organism>
<gene>
    <name evidence="3" type="ORF">FJZ00_07555</name>
</gene>
<dbReference type="AlphaFoldDB" id="A0A937X636"/>
<dbReference type="Gene3D" id="2.70.98.10">
    <property type="match status" value="1"/>
</dbReference>
<dbReference type="GO" id="GO:0030246">
    <property type="term" value="F:carbohydrate binding"/>
    <property type="evidence" value="ECO:0007669"/>
    <property type="project" value="InterPro"/>
</dbReference>
<dbReference type="InterPro" id="IPR008928">
    <property type="entry name" value="6-hairpin_glycosidase_sf"/>
</dbReference>
<dbReference type="InterPro" id="IPR015220">
    <property type="entry name" value="Glucodextranase_N"/>
</dbReference>
<dbReference type="GO" id="GO:0004553">
    <property type="term" value="F:hydrolase activity, hydrolyzing O-glycosyl compounds"/>
    <property type="evidence" value="ECO:0007669"/>
    <property type="project" value="TreeGrafter"/>
</dbReference>
<dbReference type="InterPro" id="IPR011613">
    <property type="entry name" value="GH15-like"/>
</dbReference>